<evidence type="ECO:0000259" key="10">
    <source>
        <dbReference type="PROSITE" id="PS50835"/>
    </source>
</evidence>
<keyword evidence="7" id="KW-0325">Glycoprotein</keyword>
<dbReference type="InterPro" id="IPR007110">
    <property type="entry name" value="Ig-like_dom"/>
</dbReference>
<keyword evidence="12" id="KW-1185">Reference proteome</keyword>
<dbReference type="EMBL" id="KZ524224">
    <property type="protein sequence ID" value="PKU27816.1"/>
    <property type="molecule type" value="Genomic_DNA"/>
</dbReference>
<keyword evidence="5" id="KW-0472">Membrane</keyword>
<evidence type="ECO:0000256" key="4">
    <source>
        <dbReference type="ARBA" id="ARBA00022989"/>
    </source>
</evidence>
<comment type="subcellular location">
    <subcellularLocation>
        <location evidence="1">Membrane</location>
    </subcellularLocation>
</comment>
<dbReference type="PANTHER" id="PTHR24100">
    <property type="entry name" value="BUTYROPHILIN"/>
    <property type="match status" value="1"/>
</dbReference>
<dbReference type="GO" id="GO:0050852">
    <property type="term" value="P:T cell receptor signaling pathway"/>
    <property type="evidence" value="ECO:0007669"/>
    <property type="project" value="TreeGrafter"/>
</dbReference>
<keyword evidence="2" id="KW-0812">Transmembrane</keyword>
<dbReference type="OrthoDB" id="9049620at2759"/>
<dbReference type="GO" id="GO:1903037">
    <property type="term" value="P:regulation of leukocyte cell-cell adhesion"/>
    <property type="evidence" value="ECO:0007669"/>
    <property type="project" value="UniProtKB-ARBA"/>
</dbReference>
<keyword evidence="6" id="KW-1015">Disulfide bond</keyword>
<organism evidence="11 12">
    <name type="scientific">Limosa lapponica baueri</name>
    <dbReference type="NCBI Taxonomy" id="1758121"/>
    <lineage>
        <taxon>Eukaryota</taxon>
        <taxon>Metazoa</taxon>
        <taxon>Chordata</taxon>
        <taxon>Craniata</taxon>
        <taxon>Vertebrata</taxon>
        <taxon>Euteleostomi</taxon>
        <taxon>Archelosauria</taxon>
        <taxon>Archosauria</taxon>
        <taxon>Dinosauria</taxon>
        <taxon>Saurischia</taxon>
        <taxon>Theropoda</taxon>
        <taxon>Coelurosauria</taxon>
        <taxon>Aves</taxon>
        <taxon>Neognathae</taxon>
        <taxon>Neoaves</taxon>
        <taxon>Charadriiformes</taxon>
        <taxon>Scolopacidae</taxon>
        <taxon>Limosa</taxon>
    </lineage>
</organism>
<evidence type="ECO:0000256" key="7">
    <source>
        <dbReference type="ARBA" id="ARBA00023180"/>
    </source>
</evidence>
<dbReference type="GO" id="GO:0050863">
    <property type="term" value="P:regulation of T cell activation"/>
    <property type="evidence" value="ECO:0007669"/>
    <property type="project" value="UniProtKB-ARBA"/>
</dbReference>
<evidence type="ECO:0000313" key="12">
    <source>
        <dbReference type="Proteomes" id="UP000233556"/>
    </source>
</evidence>
<dbReference type="FunFam" id="2.60.40.10:FF:000142">
    <property type="entry name" value="V-set domain-containing T-cell activation inhibitor 1"/>
    <property type="match status" value="1"/>
</dbReference>
<name>A0A2I0T1Y8_LIMLA</name>
<keyword evidence="8" id="KW-0393">Immunoglobulin domain</keyword>
<dbReference type="PROSITE" id="PS50835">
    <property type="entry name" value="IG_LIKE"/>
    <property type="match status" value="1"/>
</dbReference>
<evidence type="ECO:0000256" key="3">
    <source>
        <dbReference type="ARBA" id="ARBA00022729"/>
    </source>
</evidence>
<accession>A0A2I0T1Y8</accession>
<evidence type="ECO:0000256" key="6">
    <source>
        <dbReference type="ARBA" id="ARBA00023157"/>
    </source>
</evidence>
<comment type="similarity">
    <text evidence="9">Belongs to the SKINT family.</text>
</comment>
<proteinExistence type="inferred from homology"/>
<feature type="domain" description="Ig-like" evidence="10">
    <location>
        <begin position="95"/>
        <end position="189"/>
    </location>
</feature>
<reference evidence="12" key="1">
    <citation type="submission" date="2017-11" db="EMBL/GenBank/DDBJ databases">
        <authorList>
            <person name="Lima N.C."/>
            <person name="Parody-Merino A.M."/>
            <person name="Battley P.F."/>
            <person name="Fidler A.E."/>
            <person name="Prosdocimi F."/>
        </authorList>
    </citation>
    <scope>NUCLEOTIDE SEQUENCE [LARGE SCALE GENOMIC DNA]</scope>
</reference>
<dbReference type="InterPro" id="IPR053896">
    <property type="entry name" value="BTN3A2-like_Ig-C"/>
</dbReference>
<gene>
    <name evidence="11" type="ORF">llap_21880</name>
</gene>
<dbReference type="InterPro" id="IPR036179">
    <property type="entry name" value="Ig-like_dom_sf"/>
</dbReference>
<dbReference type="InterPro" id="IPR013783">
    <property type="entry name" value="Ig-like_fold"/>
</dbReference>
<evidence type="ECO:0000256" key="1">
    <source>
        <dbReference type="ARBA" id="ARBA00004370"/>
    </source>
</evidence>
<sequence length="200" mass="22162">MDARSLEIRWIRHQLSETVHLYRNGADQYWEHMEEYAGRTELAREGLSSGSLDLRISELRLSDDGLYIRTVRDAASYGEATVDLEVAGQPRALPPAMGSVPLLSLDAYEDGSIRVVCQSAGWYPSPEVLWKDAGGQHLPSVSQRRSPDKRDLFEIQDVIVVSGKGNGNMSCVVRNSRLEQEQASSLYISVKRAAALGESP</sequence>
<dbReference type="AlphaFoldDB" id="A0A2I0T1Y8"/>
<evidence type="ECO:0000256" key="2">
    <source>
        <dbReference type="ARBA" id="ARBA00022692"/>
    </source>
</evidence>
<protein>
    <submittedName>
        <fullName evidence="11">Butyrophilin subfamily 3 member a2-like</fullName>
    </submittedName>
</protein>
<keyword evidence="3" id="KW-0732">Signal</keyword>
<dbReference type="GO" id="GO:0001817">
    <property type="term" value="P:regulation of cytokine production"/>
    <property type="evidence" value="ECO:0007669"/>
    <property type="project" value="TreeGrafter"/>
</dbReference>
<dbReference type="GO" id="GO:0005102">
    <property type="term" value="F:signaling receptor binding"/>
    <property type="evidence" value="ECO:0007669"/>
    <property type="project" value="TreeGrafter"/>
</dbReference>
<dbReference type="Proteomes" id="UP000233556">
    <property type="component" value="Unassembled WGS sequence"/>
</dbReference>
<evidence type="ECO:0000256" key="8">
    <source>
        <dbReference type="ARBA" id="ARBA00023319"/>
    </source>
</evidence>
<evidence type="ECO:0000256" key="9">
    <source>
        <dbReference type="ARBA" id="ARBA00038221"/>
    </source>
</evidence>
<dbReference type="Gene3D" id="2.60.40.10">
    <property type="entry name" value="Immunoglobulins"/>
    <property type="match status" value="2"/>
</dbReference>
<dbReference type="FunFam" id="2.60.40.10:FF:000088">
    <property type="entry name" value="Butyrophilin subfamily 1 member A1"/>
    <property type="match status" value="1"/>
</dbReference>
<dbReference type="Pfam" id="PF22705">
    <property type="entry name" value="C2-set_3"/>
    <property type="match status" value="1"/>
</dbReference>
<dbReference type="GO" id="GO:0009897">
    <property type="term" value="C:external side of plasma membrane"/>
    <property type="evidence" value="ECO:0007669"/>
    <property type="project" value="TreeGrafter"/>
</dbReference>
<dbReference type="PANTHER" id="PTHR24100:SF149">
    <property type="entry name" value="BG-LIKE ANTIGEN 1-RELATED"/>
    <property type="match status" value="1"/>
</dbReference>
<dbReference type="InterPro" id="IPR050504">
    <property type="entry name" value="IgSF_BTN/MOG"/>
</dbReference>
<evidence type="ECO:0000256" key="5">
    <source>
        <dbReference type="ARBA" id="ARBA00023136"/>
    </source>
</evidence>
<evidence type="ECO:0000313" key="11">
    <source>
        <dbReference type="EMBL" id="PKU27816.1"/>
    </source>
</evidence>
<reference evidence="12" key="2">
    <citation type="submission" date="2017-12" db="EMBL/GenBank/DDBJ databases">
        <title>Genome sequence of the Bar-tailed Godwit (Limosa lapponica baueri).</title>
        <authorList>
            <person name="Lima N.C.B."/>
            <person name="Parody-Merino A.M."/>
            <person name="Battley P.F."/>
            <person name="Fidler A.E."/>
            <person name="Prosdocimi F."/>
        </authorList>
    </citation>
    <scope>NUCLEOTIDE SEQUENCE [LARGE SCALE GENOMIC DNA]</scope>
</reference>
<dbReference type="SUPFAM" id="SSF48726">
    <property type="entry name" value="Immunoglobulin"/>
    <property type="match status" value="2"/>
</dbReference>
<keyword evidence="4" id="KW-1133">Transmembrane helix</keyword>
<dbReference type="GO" id="GO:0042110">
    <property type="term" value="P:T cell activation"/>
    <property type="evidence" value="ECO:0007669"/>
    <property type="project" value="UniProtKB-ARBA"/>
</dbReference>